<dbReference type="InterPro" id="IPR046826">
    <property type="entry name" value="PDH_N"/>
</dbReference>
<evidence type="ECO:0000259" key="2">
    <source>
        <dbReference type="PROSITE" id="PS51176"/>
    </source>
</evidence>
<dbReference type="PANTHER" id="PTHR21363:SF0">
    <property type="entry name" value="PREPHENATE DEHYDROGENASE [NADP(+)]"/>
    <property type="match status" value="1"/>
</dbReference>
<dbReference type="Pfam" id="PF02153">
    <property type="entry name" value="PDH_N"/>
    <property type="match status" value="1"/>
</dbReference>
<dbReference type="Gene3D" id="3.40.50.720">
    <property type="entry name" value="NAD(P)-binding Rossmann-like Domain"/>
    <property type="match status" value="1"/>
</dbReference>
<dbReference type="SUPFAM" id="SSF48179">
    <property type="entry name" value="6-phosphogluconate dehydrogenase C-terminal domain-like"/>
    <property type="match status" value="1"/>
</dbReference>
<dbReference type="SUPFAM" id="SSF51735">
    <property type="entry name" value="NAD(P)-binding Rossmann-fold domains"/>
    <property type="match status" value="1"/>
</dbReference>
<sequence>MKRSIGIIGFGNFSRFMIKHLSPFFDISVYARKDIAEDALKLNVKSVSLEEAASQDIIIPSVPLDAFEEVILRIKNIVKPGSIVVDVTSVKVRPVELMEKYLPPHAEILATHPLFGPESGKNGIEGLRIVLCPVRVNNLELITKFLSDNLRLQVLMRTPDEHDRQMAFVQGLTHFIARAANELDIADFDQKTMAYQKLLDIKELLGGDSDALFLTMEKGNPYAKEAREKFMRTLEKIEKFIERN</sequence>
<evidence type="ECO:0000256" key="1">
    <source>
        <dbReference type="ARBA" id="ARBA00023002"/>
    </source>
</evidence>
<dbReference type="GO" id="GO:0006571">
    <property type="term" value="P:tyrosine biosynthetic process"/>
    <property type="evidence" value="ECO:0007669"/>
    <property type="project" value="InterPro"/>
</dbReference>
<keyword evidence="1" id="KW-0560">Oxidoreductase</keyword>
<dbReference type="GO" id="GO:0008977">
    <property type="term" value="F:prephenate dehydrogenase (NAD+) activity"/>
    <property type="evidence" value="ECO:0007669"/>
    <property type="project" value="InterPro"/>
</dbReference>
<dbReference type="EMBL" id="MFFS01000061">
    <property type="protein sequence ID" value="OGF21459.1"/>
    <property type="molecule type" value="Genomic_DNA"/>
</dbReference>
<evidence type="ECO:0000313" key="3">
    <source>
        <dbReference type="EMBL" id="OGF21459.1"/>
    </source>
</evidence>
<dbReference type="AlphaFoldDB" id="A0A1F5S466"/>
<accession>A0A1F5S466</accession>
<dbReference type="InterPro" id="IPR003099">
    <property type="entry name" value="Prephen_DH"/>
</dbReference>
<dbReference type="InterPro" id="IPR036291">
    <property type="entry name" value="NAD(P)-bd_dom_sf"/>
</dbReference>
<evidence type="ECO:0000313" key="4">
    <source>
        <dbReference type="Proteomes" id="UP000178323"/>
    </source>
</evidence>
<protein>
    <submittedName>
        <fullName evidence="3">Prephenate dehydrogenase</fullName>
    </submittedName>
</protein>
<proteinExistence type="predicted"/>
<dbReference type="InterPro" id="IPR008927">
    <property type="entry name" value="6-PGluconate_DH-like_C_sf"/>
</dbReference>
<dbReference type="Pfam" id="PF26213">
    <property type="entry name" value="TYRAAT1_C"/>
    <property type="match status" value="1"/>
</dbReference>
<name>A0A1F5S466_9BACT</name>
<organism evidence="3 4">
    <name type="scientific">Candidatus Falkowbacteria bacterium RBG_13_39_14</name>
    <dbReference type="NCBI Taxonomy" id="1797985"/>
    <lineage>
        <taxon>Bacteria</taxon>
        <taxon>Candidatus Falkowiibacteriota</taxon>
    </lineage>
</organism>
<gene>
    <name evidence="3" type="ORF">A2Y83_00215</name>
</gene>
<comment type="caution">
    <text evidence="3">The sequence shown here is derived from an EMBL/GenBank/DDBJ whole genome shotgun (WGS) entry which is preliminary data.</text>
</comment>
<dbReference type="PANTHER" id="PTHR21363">
    <property type="entry name" value="PREPHENATE DEHYDROGENASE"/>
    <property type="match status" value="1"/>
</dbReference>
<dbReference type="InterPro" id="IPR050812">
    <property type="entry name" value="Preph/Arog_dehydrog"/>
</dbReference>
<reference evidence="3 4" key="1">
    <citation type="journal article" date="2016" name="Nat. Commun.">
        <title>Thousands of microbial genomes shed light on interconnected biogeochemical processes in an aquifer system.</title>
        <authorList>
            <person name="Anantharaman K."/>
            <person name="Brown C.T."/>
            <person name="Hug L.A."/>
            <person name="Sharon I."/>
            <person name="Castelle C.J."/>
            <person name="Probst A.J."/>
            <person name="Thomas B.C."/>
            <person name="Singh A."/>
            <person name="Wilkins M.J."/>
            <person name="Karaoz U."/>
            <person name="Brodie E.L."/>
            <person name="Williams K.H."/>
            <person name="Hubbard S.S."/>
            <person name="Banfield J.F."/>
        </authorList>
    </citation>
    <scope>NUCLEOTIDE SEQUENCE [LARGE SCALE GENOMIC DNA]</scope>
</reference>
<dbReference type="GO" id="GO:0004665">
    <property type="term" value="F:prephenate dehydrogenase (NADP+) activity"/>
    <property type="evidence" value="ECO:0007669"/>
    <property type="project" value="InterPro"/>
</dbReference>
<dbReference type="GO" id="GO:0070403">
    <property type="term" value="F:NAD+ binding"/>
    <property type="evidence" value="ECO:0007669"/>
    <property type="project" value="InterPro"/>
</dbReference>
<dbReference type="PROSITE" id="PS51176">
    <property type="entry name" value="PDH_ADH"/>
    <property type="match status" value="1"/>
</dbReference>
<dbReference type="Proteomes" id="UP000178323">
    <property type="component" value="Unassembled WGS sequence"/>
</dbReference>
<dbReference type="STRING" id="1797985.A2Y83_00215"/>
<feature type="domain" description="Prephenate/arogenate dehydrogenase" evidence="2">
    <location>
        <begin position="3"/>
        <end position="244"/>
    </location>
</feature>
<dbReference type="InterPro" id="IPR059064">
    <property type="entry name" value="TYRAAT2_C"/>
</dbReference>